<evidence type="ECO:0000313" key="5">
    <source>
        <dbReference type="Proteomes" id="UP000318815"/>
    </source>
</evidence>
<dbReference type="AlphaFoldDB" id="A0A5C6M0P0"/>
<gene>
    <name evidence="4" type="ORF">FEF09_06005</name>
</gene>
<dbReference type="InterPro" id="IPR031101">
    <property type="entry name" value="Ctr9"/>
</dbReference>
<reference evidence="4 5" key="1">
    <citation type="submission" date="2019-08" db="EMBL/GenBank/DDBJ databases">
        <title>Whole genome sequencing of chitin degrading bacteria Chitinophaga pinensis YS16.</title>
        <authorList>
            <person name="Singh R.P."/>
            <person name="Manchanda G."/>
            <person name="Maurya I.K."/>
            <person name="Joshi N.K."/>
            <person name="Srivastava A.K."/>
        </authorList>
    </citation>
    <scope>NUCLEOTIDE SEQUENCE [LARGE SCALE GENOMIC DNA]</scope>
    <source>
        <strain evidence="4 5">YS-16</strain>
    </source>
</reference>
<keyword evidence="2 3" id="KW-0802">TPR repeat</keyword>
<evidence type="ECO:0000256" key="3">
    <source>
        <dbReference type="PROSITE-ProRule" id="PRU00339"/>
    </source>
</evidence>
<feature type="repeat" description="TPR" evidence="3">
    <location>
        <begin position="96"/>
        <end position="129"/>
    </location>
</feature>
<dbReference type="PANTHER" id="PTHR14027">
    <property type="entry name" value="RNA POLYMERASE-ASSOCIATED PROTEIN CTR9"/>
    <property type="match status" value="1"/>
</dbReference>
<dbReference type="Pfam" id="PF13181">
    <property type="entry name" value="TPR_8"/>
    <property type="match status" value="2"/>
</dbReference>
<dbReference type="Pfam" id="PF13432">
    <property type="entry name" value="TPR_16"/>
    <property type="match status" value="2"/>
</dbReference>
<accession>A0A5C6M0P0</accession>
<name>A0A5C6M0P0_9BACT</name>
<dbReference type="Gene3D" id="1.25.40.10">
    <property type="entry name" value="Tetratricopeptide repeat domain"/>
    <property type="match status" value="2"/>
</dbReference>
<dbReference type="EMBL" id="VOHS01000004">
    <property type="protein sequence ID" value="TWW01549.1"/>
    <property type="molecule type" value="Genomic_DNA"/>
</dbReference>
<evidence type="ECO:0000313" key="4">
    <source>
        <dbReference type="EMBL" id="TWW01549.1"/>
    </source>
</evidence>
<protein>
    <submittedName>
        <fullName evidence="4">Tetratricopeptide repeat protein</fullName>
    </submittedName>
</protein>
<dbReference type="Proteomes" id="UP000318815">
    <property type="component" value="Unassembled WGS sequence"/>
</dbReference>
<dbReference type="SMART" id="SM00028">
    <property type="entry name" value="TPR"/>
    <property type="match status" value="5"/>
</dbReference>
<dbReference type="InterPro" id="IPR019734">
    <property type="entry name" value="TPR_rpt"/>
</dbReference>
<dbReference type="GO" id="GO:0000993">
    <property type="term" value="F:RNA polymerase II complex binding"/>
    <property type="evidence" value="ECO:0007669"/>
    <property type="project" value="TreeGrafter"/>
</dbReference>
<dbReference type="SUPFAM" id="SSF48452">
    <property type="entry name" value="TPR-like"/>
    <property type="match status" value="1"/>
</dbReference>
<dbReference type="PANTHER" id="PTHR14027:SF2">
    <property type="entry name" value="RNA POLYMERASE-ASSOCIATED PROTEIN CTR9 HOMOLOG"/>
    <property type="match status" value="1"/>
</dbReference>
<dbReference type="GO" id="GO:0006368">
    <property type="term" value="P:transcription elongation by RNA polymerase II"/>
    <property type="evidence" value="ECO:0007669"/>
    <property type="project" value="TreeGrafter"/>
</dbReference>
<comment type="caution">
    <text evidence="4">The sequence shown here is derived from an EMBL/GenBank/DDBJ whole genome shotgun (WGS) entry which is preliminary data.</text>
</comment>
<dbReference type="OrthoDB" id="672485at2"/>
<proteinExistence type="predicted"/>
<dbReference type="GO" id="GO:0006355">
    <property type="term" value="P:regulation of DNA-templated transcription"/>
    <property type="evidence" value="ECO:0007669"/>
    <property type="project" value="InterPro"/>
</dbReference>
<keyword evidence="5" id="KW-1185">Reference proteome</keyword>
<dbReference type="PROSITE" id="PS50005">
    <property type="entry name" value="TPR"/>
    <property type="match status" value="2"/>
</dbReference>
<sequence>MLNIRILCPLLWAILFAQVVMAFPGNKLKSLYKEGISYRHAGELDAAKKCFKEILRRDSGYASAYLQLAEISVLEEVYPESIIWYREYLRLEDDQPSAWYAIGVLYFNTKDFRAAVQAFETATKKGRRQDADYCLTIGTAYLHIKETDKGILHLQTCLELRQDDTRALQALAHHYYLAGEYVAAVTYWDRLLRIQPANAFAMFLLGKSYIGKGEVAKGEALCDKALQVVQ</sequence>
<evidence type="ECO:0000256" key="2">
    <source>
        <dbReference type="ARBA" id="ARBA00022803"/>
    </source>
</evidence>
<evidence type="ECO:0000256" key="1">
    <source>
        <dbReference type="ARBA" id="ARBA00022737"/>
    </source>
</evidence>
<organism evidence="4 5">
    <name type="scientific">Chitinophaga pinensis</name>
    <dbReference type="NCBI Taxonomy" id="79329"/>
    <lineage>
        <taxon>Bacteria</taxon>
        <taxon>Pseudomonadati</taxon>
        <taxon>Bacteroidota</taxon>
        <taxon>Chitinophagia</taxon>
        <taxon>Chitinophagales</taxon>
        <taxon>Chitinophagaceae</taxon>
        <taxon>Chitinophaga</taxon>
    </lineage>
</organism>
<feature type="repeat" description="TPR" evidence="3">
    <location>
        <begin position="165"/>
        <end position="198"/>
    </location>
</feature>
<keyword evidence="1" id="KW-0677">Repeat</keyword>
<dbReference type="InterPro" id="IPR011990">
    <property type="entry name" value="TPR-like_helical_dom_sf"/>
</dbReference>